<evidence type="ECO:0000256" key="1">
    <source>
        <dbReference type="SAM" id="MobiDB-lite"/>
    </source>
</evidence>
<dbReference type="Proteomes" id="UP001307889">
    <property type="component" value="Chromosome 4"/>
</dbReference>
<accession>A0ABN7ARD5</accession>
<keyword evidence="3" id="KW-1185">Reference proteome</keyword>
<reference evidence="2 3" key="1">
    <citation type="submission" date="2023-09" db="EMBL/GenBank/DDBJ databases">
        <title>Nesidiocoris tenuis whole genome shotgun sequence.</title>
        <authorList>
            <person name="Shibata T."/>
            <person name="Shimoda M."/>
            <person name="Kobayashi T."/>
            <person name="Uehara T."/>
        </authorList>
    </citation>
    <scope>NUCLEOTIDE SEQUENCE [LARGE SCALE GENOMIC DNA]</scope>
    <source>
        <strain evidence="2 3">Japan</strain>
    </source>
</reference>
<name>A0ABN7ARD5_9HEMI</name>
<gene>
    <name evidence="2" type="ORF">NTJ_06275</name>
</gene>
<evidence type="ECO:0000313" key="3">
    <source>
        <dbReference type="Proteomes" id="UP001307889"/>
    </source>
</evidence>
<feature type="compositionally biased region" description="Polar residues" evidence="1">
    <location>
        <begin position="34"/>
        <end position="56"/>
    </location>
</feature>
<feature type="region of interest" description="Disordered" evidence="1">
    <location>
        <begin position="34"/>
        <end position="75"/>
    </location>
</feature>
<evidence type="ECO:0000313" key="2">
    <source>
        <dbReference type="EMBL" id="BES93466.1"/>
    </source>
</evidence>
<sequence length="93" mass="10133">MKGCLTRDEWPRGRGRGKDAWGTALRFSLALHQPSSIAARDSSTPGPTARESSTPGPTALLTRRPTSTAYDEKFTSVHLTTDGDKTHKGIRRP</sequence>
<proteinExistence type="predicted"/>
<dbReference type="EMBL" id="AP028912">
    <property type="protein sequence ID" value="BES93466.1"/>
    <property type="molecule type" value="Genomic_DNA"/>
</dbReference>
<organism evidence="2 3">
    <name type="scientific">Nesidiocoris tenuis</name>
    <dbReference type="NCBI Taxonomy" id="355587"/>
    <lineage>
        <taxon>Eukaryota</taxon>
        <taxon>Metazoa</taxon>
        <taxon>Ecdysozoa</taxon>
        <taxon>Arthropoda</taxon>
        <taxon>Hexapoda</taxon>
        <taxon>Insecta</taxon>
        <taxon>Pterygota</taxon>
        <taxon>Neoptera</taxon>
        <taxon>Paraneoptera</taxon>
        <taxon>Hemiptera</taxon>
        <taxon>Heteroptera</taxon>
        <taxon>Panheteroptera</taxon>
        <taxon>Cimicomorpha</taxon>
        <taxon>Miridae</taxon>
        <taxon>Dicyphina</taxon>
        <taxon>Nesidiocoris</taxon>
    </lineage>
</organism>
<protein>
    <submittedName>
        <fullName evidence="2">Uncharacterized protein</fullName>
    </submittedName>
</protein>